<gene>
    <name evidence="2" type="ORF">ORPV_42</name>
</gene>
<feature type="domain" description="F-box" evidence="1">
    <location>
        <begin position="1"/>
        <end position="47"/>
    </location>
</feature>
<keyword evidence="3" id="KW-1185">Reference proteome</keyword>
<accession>A0A2I2L341</accession>
<proteinExistence type="predicted"/>
<evidence type="ECO:0000313" key="2">
    <source>
        <dbReference type="EMBL" id="SNW61946.1"/>
    </source>
</evidence>
<reference evidence="2" key="1">
    <citation type="submission" date="2017-08" db="EMBL/GenBank/DDBJ databases">
        <authorList>
            <consortium name="Urmite Genomes"/>
        </authorList>
    </citation>
    <scope>NUCLEOTIDE SEQUENCE [LARGE SCALE GENOMIC DNA]</scope>
    <source>
        <strain evidence="2">IHUMI-LCC2</strain>
    </source>
</reference>
<evidence type="ECO:0000313" key="3">
    <source>
        <dbReference type="Proteomes" id="UP000236316"/>
    </source>
</evidence>
<name>A0A2I2L341_9VIRU</name>
<organism evidence="2">
    <name type="scientific">Orpheovirus IHUMI-LCC2</name>
    <dbReference type="NCBI Taxonomy" id="2023057"/>
    <lineage>
        <taxon>Viruses</taxon>
        <taxon>Varidnaviria</taxon>
        <taxon>Bamfordvirae</taxon>
        <taxon>Nucleocytoviricota</taxon>
        <taxon>Megaviricetes</taxon>
        <taxon>Pimascovirales</taxon>
        <taxon>Ocovirineae</taxon>
        <taxon>Orpheoviridae</taxon>
        <taxon>Alphaorpheovirus</taxon>
        <taxon>Alphaorpheovirus massiliense</taxon>
    </lineage>
</organism>
<protein>
    <submittedName>
        <fullName evidence="2">F-box domain-containing protein</fullName>
    </submittedName>
</protein>
<dbReference type="Proteomes" id="UP000236316">
    <property type="component" value="Segment"/>
</dbReference>
<dbReference type="PROSITE" id="PS50181">
    <property type="entry name" value="FBOX"/>
    <property type="match status" value="1"/>
</dbReference>
<dbReference type="RefSeq" id="YP_009448248.1">
    <property type="nucleotide sequence ID" value="NC_036594.1"/>
</dbReference>
<dbReference type="GeneID" id="35382196"/>
<dbReference type="EMBL" id="LT906555">
    <property type="protein sequence ID" value="SNW61946.1"/>
    <property type="molecule type" value="Genomic_DNA"/>
</dbReference>
<dbReference type="InterPro" id="IPR001810">
    <property type="entry name" value="F-box_dom"/>
</dbReference>
<dbReference type="KEGG" id="vg:35382196"/>
<evidence type="ECO:0000259" key="1">
    <source>
        <dbReference type="PROSITE" id="PS50181"/>
    </source>
</evidence>
<sequence>MELLPLELIYNTLQYLDNCDIISLSHTNILLSNYIISYTNNEQYKDLNVFLRCLVNDDTQEMKIAKIPKDWIYDNNLDVLLYFLDRKNSRNENFYMLLNRIVDLFNDNPSTYII</sequence>